<evidence type="ECO:0000256" key="8">
    <source>
        <dbReference type="SAM" id="MobiDB-lite"/>
    </source>
</evidence>
<evidence type="ECO:0000259" key="9">
    <source>
        <dbReference type="PROSITE" id="PS50011"/>
    </source>
</evidence>
<dbReference type="CDD" id="cd14009">
    <property type="entry name" value="STKc_ATG1_ULK_like"/>
    <property type="match status" value="1"/>
</dbReference>
<sequence>MEQNKRFTIGNYVSDGKRLGKGAFATVYLGHHKDNPSELVAIKVVDVERLTRSNQRLKRQLDSEISIMKTLQHDHIVTLHEVIVGTEYIYLVLEYCVGGDFSDYLKKHKRKRLSEDTARCFLRQLASGLKYLHSKNIIHRDLKPQNLLMAAKPGRSGGDNGDDSTRWELKIADFGFARFMEPQSVASTLCGSPLYMAPEVLLCQPYDAKADLWSVGAILFEMLTGKPPFNVRTHIELVHILISEQVKFPRDLGLSSDCMDLLQALLKKNKEERITWREFFSHPFIVHDTAGAALTTFCRTPISQAIPIAHGGHRKRSVTMQSTPTNSSTEMLVLPSPPNYGSPGSFMHIPTIAGGSSGGSGELNSPTYLRSPHSSGGFSVESYGSGWGSGLRRPLTNPFKESFDLSPLPSTSAASTTTESEPKEKEGAESFEDSFELVESTDSFELLDSSESSASAYTSPEERHVIDALALMVRKVTVVIELADTKIDESPLDALALYIKALHIHHSISQYVKKAAQSHHHLAYSSRLGLVVERMRGEFTLTLRKAEYLKRNLKPSDSCPPAEKSIYESALRWGEKVPPSKYCATSTRRNRSTCGRRSCCSFSAGRPSTRRTKPSSNHT</sequence>
<evidence type="ECO:0000256" key="6">
    <source>
        <dbReference type="ARBA" id="ARBA00022840"/>
    </source>
</evidence>
<feature type="region of interest" description="Disordered" evidence="8">
    <location>
        <begin position="585"/>
        <end position="619"/>
    </location>
</feature>
<keyword evidence="6 7" id="KW-0067">ATP-binding</keyword>
<dbReference type="OrthoDB" id="346907at2759"/>
<dbReference type="RefSeq" id="XP_004367564.1">
    <property type="nucleotide sequence ID" value="XM_004367507.1"/>
</dbReference>
<keyword evidence="2" id="KW-0723">Serine/threonine-protein kinase</keyword>
<name>L8HC35_ACACF</name>
<dbReference type="Gene3D" id="1.10.510.10">
    <property type="entry name" value="Transferase(Phosphotransferase) domain 1"/>
    <property type="match status" value="1"/>
</dbReference>
<evidence type="ECO:0000313" key="11">
    <source>
        <dbReference type="Proteomes" id="UP000011083"/>
    </source>
</evidence>
<dbReference type="InterPro" id="IPR000719">
    <property type="entry name" value="Prot_kinase_dom"/>
</dbReference>
<dbReference type="GO" id="GO:0005829">
    <property type="term" value="C:cytosol"/>
    <property type="evidence" value="ECO:0007669"/>
    <property type="project" value="TreeGrafter"/>
</dbReference>
<dbReference type="InterPro" id="IPR045269">
    <property type="entry name" value="Atg1-like"/>
</dbReference>
<dbReference type="STRING" id="1257118.L8HC35"/>
<feature type="compositionally biased region" description="Low complexity" evidence="8">
    <location>
        <begin position="409"/>
        <end position="419"/>
    </location>
</feature>
<gene>
    <name evidence="10" type="ORF">ACA1_252530</name>
</gene>
<accession>L8HC35</accession>
<feature type="binding site" evidence="7">
    <location>
        <position position="43"/>
    </location>
    <ligand>
        <name>ATP</name>
        <dbReference type="ChEBI" id="CHEBI:30616"/>
    </ligand>
</feature>
<dbReference type="PANTHER" id="PTHR24348:SF22">
    <property type="entry name" value="NON-SPECIFIC SERINE_THREONINE PROTEIN KINASE"/>
    <property type="match status" value="1"/>
</dbReference>
<evidence type="ECO:0000256" key="2">
    <source>
        <dbReference type="ARBA" id="ARBA00022527"/>
    </source>
</evidence>
<dbReference type="PROSITE" id="PS50011">
    <property type="entry name" value="PROTEIN_KINASE_DOM"/>
    <property type="match status" value="1"/>
</dbReference>
<evidence type="ECO:0000256" key="1">
    <source>
        <dbReference type="ARBA" id="ARBA00012513"/>
    </source>
</evidence>
<protein>
    <recommendedName>
        <fullName evidence="1">non-specific serine/threonine protein kinase</fullName>
        <ecNumber evidence="1">2.7.11.1</ecNumber>
    </recommendedName>
</protein>
<dbReference type="GO" id="GO:0000407">
    <property type="term" value="C:phagophore assembly site"/>
    <property type="evidence" value="ECO:0007669"/>
    <property type="project" value="TreeGrafter"/>
</dbReference>
<dbReference type="InterPro" id="IPR008271">
    <property type="entry name" value="Ser/Thr_kinase_AS"/>
</dbReference>
<dbReference type="Proteomes" id="UP000011083">
    <property type="component" value="Unassembled WGS sequence"/>
</dbReference>
<keyword evidence="11" id="KW-1185">Reference proteome</keyword>
<dbReference type="KEGG" id="acan:ACA1_252530"/>
<feature type="domain" description="Protein kinase" evidence="9">
    <location>
        <begin position="13"/>
        <end position="285"/>
    </location>
</feature>
<keyword evidence="5 10" id="KW-0418">Kinase</keyword>
<dbReference type="OMA" id="PWIAGAP"/>
<reference evidence="10 11" key="1">
    <citation type="journal article" date="2013" name="Genome Biol.">
        <title>Genome of Acanthamoeba castellanii highlights extensive lateral gene transfer and early evolution of tyrosine kinase signaling.</title>
        <authorList>
            <person name="Clarke M."/>
            <person name="Lohan A.J."/>
            <person name="Liu B."/>
            <person name="Lagkouvardos I."/>
            <person name="Roy S."/>
            <person name="Zafar N."/>
            <person name="Bertelli C."/>
            <person name="Schilde C."/>
            <person name="Kianianmomeni A."/>
            <person name="Burglin T.R."/>
            <person name="Frech C."/>
            <person name="Turcotte B."/>
            <person name="Kopec K.O."/>
            <person name="Synnott J.M."/>
            <person name="Choo C."/>
            <person name="Paponov I."/>
            <person name="Finkler A."/>
            <person name="Soon Heng Tan C."/>
            <person name="Hutchins A.P."/>
            <person name="Weinmeier T."/>
            <person name="Rattei T."/>
            <person name="Chu J.S."/>
            <person name="Gimenez G."/>
            <person name="Irimia M."/>
            <person name="Rigden D.J."/>
            <person name="Fitzpatrick D.A."/>
            <person name="Lorenzo-Morales J."/>
            <person name="Bateman A."/>
            <person name="Chiu C.H."/>
            <person name="Tang P."/>
            <person name="Hegemann P."/>
            <person name="Fromm H."/>
            <person name="Raoult D."/>
            <person name="Greub G."/>
            <person name="Miranda-Saavedra D."/>
            <person name="Chen N."/>
            <person name="Nash P."/>
            <person name="Ginger M.L."/>
            <person name="Horn M."/>
            <person name="Schaap P."/>
            <person name="Caler L."/>
            <person name="Loftus B."/>
        </authorList>
    </citation>
    <scope>NUCLEOTIDE SEQUENCE [LARGE SCALE GENOMIC DNA]</scope>
    <source>
        <strain evidence="10 11">Neff</strain>
    </source>
</reference>
<dbReference type="GO" id="GO:0016020">
    <property type="term" value="C:membrane"/>
    <property type="evidence" value="ECO:0007669"/>
    <property type="project" value="TreeGrafter"/>
</dbReference>
<dbReference type="GO" id="GO:0004674">
    <property type="term" value="F:protein serine/threonine kinase activity"/>
    <property type="evidence" value="ECO:0007669"/>
    <property type="project" value="UniProtKB-KW"/>
</dbReference>
<dbReference type="GeneID" id="14923240"/>
<dbReference type="SMART" id="SM00220">
    <property type="entry name" value="S_TKc"/>
    <property type="match status" value="1"/>
</dbReference>
<keyword evidence="4 7" id="KW-0547">Nucleotide-binding</keyword>
<keyword evidence="3" id="KW-0808">Transferase</keyword>
<dbReference type="FunFam" id="1.10.510.10:FF:000571">
    <property type="entry name" value="Maternal embryonic leucine zipper kinase"/>
    <property type="match status" value="1"/>
</dbReference>
<dbReference type="PROSITE" id="PS00108">
    <property type="entry name" value="PROTEIN_KINASE_ST"/>
    <property type="match status" value="1"/>
</dbReference>
<dbReference type="AlphaFoldDB" id="L8HC35"/>
<dbReference type="InterPro" id="IPR011009">
    <property type="entry name" value="Kinase-like_dom_sf"/>
</dbReference>
<evidence type="ECO:0000313" key="10">
    <source>
        <dbReference type="EMBL" id="ELR22308.1"/>
    </source>
</evidence>
<dbReference type="GO" id="GO:0005776">
    <property type="term" value="C:autophagosome"/>
    <property type="evidence" value="ECO:0007669"/>
    <property type="project" value="TreeGrafter"/>
</dbReference>
<dbReference type="PROSITE" id="PS00107">
    <property type="entry name" value="PROTEIN_KINASE_ATP"/>
    <property type="match status" value="1"/>
</dbReference>
<dbReference type="SUPFAM" id="SSF56112">
    <property type="entry name" value="Protein kinase-like (PK-like)"/>
    <property type="match status" value="1"/>
</dbReference>
<feature type="compositionally biased region" description="Polar residues" evidence="8">
    <location>
        <begin position="585"/>
        <end position="595"/>
    </location>
</feature>
<dbReference type="PANTHER" id="PTHR24348">
    <property type="entry name" value="SERINE/THREONINE-PROTEIN KINASE UNC-51-RELATED"/>
    <property type="match status" value="1"/>
</dbReference>
<evidence type="ECO:0000256" key="7">
    <source>
        <dbReference type="PROSITE-ProRule" id="PRU10141"/>
    </source>
</evidence>
<evidence type="ECO:0000256" key="4">
    <source>
        <dbReference type="ARBA" id="ARBA00022741"/>
    </source>
</evidence>
<evidence type="ECO:0000256" key="5">
    <source>
        <dbReference type="ARBA" id="ARBA00022777"/>
    </source>
</evidence>
<dbReference type="FunFam" id="3.30.200.20:FF:000042">
    <property type="entry name" value="Aurora kinase A"/>
    <property type="match status" value="1"/>
</dbReference>
<dbReference type="Pfam" id="PF00069">
    <property type="entry name" value="Pkinase"/>
    <property type="match status" value="1"/>
</dbReference>
<dbReference type="EC" id="2.7.11.1" evidence="1"/>
<dbReference type="GO" id="GO:0005524">
    <property type="term" value="F:ATP binding"/>
    <property type="evidence" value="ECO:0007669"/>
    <property type="project" value="UniProtKB-UniRule"/>
</dbReference>
<dbReference type="GO" id="GO:0010506">
    <property type="term" value="P:regulation of autophagy"/>
    <property type="evidence" value="ECO:0007669"/>
    <property type="project" value="InterPro"/>
</dbReference>
<dbReference type="GO" id="GO:0000045">
    <property type="term" value="P:autophagosome assembly"/>
    <property type="evidence" value="ECO:0007669"/>
    <property type="project" value="TreeGrafter"/>
</dbReference>
<dbReference type="EMBL" id="KB007885">
    <property type="protein sequence ID" value="ELR22308.1"/>
    <property type="molecule type" value="Genomic_DNA"/>
</dbReference>
<evidence type="ECO:0000256" key="3">
    <source>
        <dbReference type="ARBA" id="ARBA00022679"/>
    </source>
</evidence>
<dbReference type="InterPro" id="IPR017441">
    <property type="entry name" value="Protein_kinase_ATP_BS"/>
</dbReference>
<dbReference type="VEuPathDB" id="AmoebaDB:ACA1_252530"/>
<organism evidence="10 11">
    <name type="scientific">Acanthamoeba castellanii (strain ATCC 30010 / Neff)</name>
    <dbReference type="NCBI Taxonomy" id="1257118"/>
    <lineage>
        <taxon>Eukaryota</taxon>
        <taxon>Amoebozoa</taxon>
        <taxon>Discosea</taxon>
        <taxon>Longamoebia</taxon>
        <taxon>Centramoebida</taxon>
        <taxon>Acanthamoebidae</taxon>
        <taxon>Acanthamoeba</taxon>
    </lineage>
</organism>
<proteinExistence type="predicted"/>
<feature type="region of interest" description="Disordered" evidence="8">
    <location>
        <begin position="398"/>
        <end position="434"/>
    </location>
</feature>